<feature type="compositionally biased region" description="Basic and acidic residues" evidence="1">
    <location>
        <begin position="119"/>
        <end position="137"/>
    </location>
</feature>
<dbReference type="HOGENOM" id="CLU_953164_0_0_1"/>
<organism evidence="2 3">
    <name type="scientific">Ceriporiopsis subvermispora (strain B)</name>
    <name type="common">White-rot fungus</name>
    <name type="synonym">Gelatoporia subvermispora</name>
    <dbReference type="NCBI Taxonomy" id="914234"/>
    <lineage>
        <taxon>Eukaryota</taxon>
        <taxon>Fungi</taxon>
        <taxon>Dikarya</taxon>
        <taxon>Basidiomycota</taxon>
        <taxon>Agaricomycotina</taxon>
        <taxon>Agaricomycetes</taxon>
        <taxon>Polyporales</taxon>
        <taxon>Gelatoporiaceae</taxon>
        <taxon>Gelatoporia</taxon>
    </lineage>
</organism>
<accession>M2RGS3</accession>
<keyword evidence="3" id="KW-1185">Reference proteome</keyword>
<feature type="compositionally biased region" description="Polar residues" evidence="1">
    <location>
        <begin position="258"/>
        <end position="267"/>
    </location>
</feature>
<feature type="compositionally biased region" description="Low complexity" evidence="1">
    <location>
        <begin position="1"/>
        <end position="43"/>
    </location>
</feature>
<evidence type="ECO:0000313" key="3">
    <source>
        <dbReference type="Proteomes" id="UP000016930"/>
    </source>
</evidence>
<sequence>MPDSPSSSSAESSRDSSSSIPPPLASSTRSSSTSLSLECSASRTPSILRTASACTLPERGNGSVRFAPLPAIEPRRRKSSVQLGVAARSRMLRQRRMLREQGELLQAHPDAAGWGTEEGEVHFHQEDVRHAHDGRDPDADEEEGEDPLVIRRRRRPDPTEEALASLGKLMKGAGKSLWRRVSAKDKRKDKSHSASSEQDADGARDEKESAAMNEKEREEAAEQVSDARDCVEVAVNVQEVDADQSGEEGEDAHALPRSRSNSGTQSPADAHSCREQVATLQTTPSPPVVEAQ</sequence>
<gene>
    <name evidence="2" type="ORF">CERSUDRAFT_93516</name>
</gene>
<feature type="compositionally biased region" description="Basic and acidic residues" evidence="1">
    <location>
        <begin position="201"/>
        <end position="231"/>
    </location>
</feature>
<reference evidence="2 3" key="1">
    <citation type="journal article" date="2012" name="Proc. Natl. Acad. Sci. U.S.A.">
        <title>Comparative genomics of Ceriporiopsis subvermispora and Phanerochaete chrysosporium provide insight into selective ligninolysis.</title>
        <authorList>
            <person name="Fernandez-Fueyo E."/>
            <person name="Ruiz-Duenas F.J."/>
            <person name="Ferreira P."/>
            <person name="Floudas D."/>
            <person name="Hibbett D.S."/>
            <person name="Canessa P."/>
            <person name="Larrondo L.F."/>
            <person name="James T.Y."/>
            <person name="Seelenfreund D."/>
            <person name="Lobos S."/>
            <person name="Polanco R."/>
            <person name="Tello M."/>
            <person name="Honda Y."/>
            <person name="Watanabe T."/>
            <person name="Watanabe T."/>
            <person name="Ryu J.S."/>
            <person name="Kubicek C.P."/>
            <person name="Schmoll M."/>
            <person name="Gaskell J."/>
            <person name="Hammel K.E."/>
            <person name="St John F.J."/>
            <person name="Vanden Wymelenberg A."/>
            <person name="Sabat G."/>
            <person name="Splinter BonDurant S."/>
            <person name="Syed K."/>
            <person name="Yadav J.S."/>
            <person name="Doddapaneni H."/>
            <person name="Subramanian V."/>
            <person name="Lavin J.L."/>
            <person name="Oguiza J.A."/>
            <person name="Perez G."/>
            <person name="Pisabarro A.G."/>
            <person name="Ramirez L."/>
            <person name="Santoyo F."/>
            <person name="Master E."/>
            <person name="Coutinho P.M."/>
            <person name="Henrissat B."/>
            <person name="Lombard V."/>
            <person name="Magnuson J.K."/>
            <person name="Kuees U."/>
            <person name="Hori C."/>
            <person name="Igarashi K."/>
            <person name="Samejima M."/>
            <person name="Held B.W."/>
            <person name="Barry K.W."/>
            <person name="LaButti K.M."/>
            <person name="Lapidus A."/>
            <person name="Lindquist E.A."/>
            <person name="Lucas S.M."/>
            <person name="Riley R."/>
            <person name="Salamov A.A."/>
            <person name="Hoffmeister D."/>
            <person name="Schwenk D."/>
            <person name="Hadar Y."/>
            <person name="Yarden O."/>
            <person name="de Vries R.P."/>
            <person name="Wiebenga A."/>
            <person name="Stenlid J."/>
            <person name="Eastwood D."/>
            <person name="Grigoriev I.V."/>
            <person name="Berka R.M."/>
            <person name="Blanchette R.A."/>
            <person name="Kersten P."/>
            <person name="Martinez A.T."/>
            <person name="Vicuna R."/>
            <person name="Cullen D."/>
        </authorList>
    </citation>
    <scope>NUCLEOTIDE SEQUENCE [LARGE SCALE GENOMIC DNA]</scope>
    <source>
        <strain evidence="2 3">B</strain>
    </source>
</reference>
<name>M2RGS3_CERS8</name>
<feature type="compositionally biased region" description="Acidic residues" evidence="1">
    <location>
        <begin position="240"/>
        <end position="250"/>
    </location>
</feature>
<feature type="compositionally biased region" description="Basic and acidic residues" evidence="1">
    <location>
        <begin position="182"/>
        <end position="192"/>
    </location>
</feature>
<dbReference type="Proteomes" id="UP000016930">
    <property type="component" value="Unassembled WGS sequence"/>
</dbReference>
<dbReference type="OrthoDB" id="3265817at2759"/>
<evidence type="ECO:0000256" key="1">
    <source>
        <dbReference type="SAM" id="MobiDB-lite"/>
    </source>
</evidence>
<proteinExistence type="predicted"/>
<feature type="region of interest" description="Disordered" evidence="1">
    <location>
        <begin position="1"/>
        <end position="82"/>
    </location>
</feature>
<dbReference type="EMBL" id="KB445795">
    <property type="protein sequence ID" value="EMD37991.1"/>
    <property type="molecule type" value="Genomic_DNA"/>
</dbReference>
<evidence type="ECO:0000313" key="2">
    <source>
        <dbReference type="EMBL" id="EMD37991.1"/>
    </source>
</evidence>
<dbReference type="AlphaFoldDB" id="M2RGS3"/>
<feature type="compositionally biased region" description="Polar residues" evidence="1">
    <location>
        <begin position="44"/>
        <end position="53"/>
    </location>
</feature>
<feature type="region of interest" description="Disordered" evidence="1">
    <location>
        <begin position="111"/>
        <end position="292"/>
    </location>
</feature>
<protein>
    <submittedName>
        <fullName evidence="2">Uncharacterized protein</fullName>
    </submittedName>
</protein>